<proteinExistence type="predicted"/>
<dbReference type="Pfam" id="PF12174">
    <property type="entry name" value="RST"/>
    <property type="match status" value="1"/>
</dbReference>
<accession>A0A392RX58</accession>
<keyword evidence="5" id="KW-1185">Reference proteome</keyword>
<dbReference type="EMBL" id="LXQA010278967">
    <property type="protein sequence ID" value="MCI40370.1"/>
    <property type="molecule type" value="Genomic_DNA"/>
</dbReference>
<feature type="non-terminal residue" evidence="4">
    <location>
        <position position="58"/>
    </location>
</feature>
<dbReference type="Proteomes" id="UP000265520">
    <property type="component" value="Unassembled WGS sequence"/>
</dbReference>
<organism evidence="4 5">
    <name type="scientific">Trifolium medium</name>
    <dbReference type="NCBI Taxonomy" id="97028"/>
    <lineage>
        <taxon>Eukaryota</taxon>
        <taxon>Viridiplantae</taxon>
        <taxon>Streptophyta</taxon>
        <taxon>Embryophyta</taxon>
        <taxon>Tracheophyta</taxon>
        <taxon>Spermatophyta</taxon>
        <taxon>Magnoliopsida</taxon>
        <taxon>eudicotyledons</taxon>
        <taxon>Gunneridae</taxon>
        <taxon>Pentapetalae</taxon>
        <taxon>rosids</taxon>
        <taxon>fabids</taxon>
        <taxon>Fabales</taxon>
        <taxon>Fabaceae</taxon>
        <taxon>Papilionoideae</taxon>
        <taxon>50 kb inversion clade</taxon>
        <taxon>NPAAA clade</taxon>
        <taxon>Hologalegina</taxon>
        <taxon>IRL clade</taxon>
        <taxon>Trifolieae</taxon>
        <taxon>Trifolium</taxon>
    </lineage>
</organism>
<reference evidence="4 5" key="1">
    <citation type="journal article" date="2018" name="Front. Plant Sci.">
        <title>Red Clover (Trifolium pratense) and Zigzag Clover (T. medium) - A Picture of Genomic Similarities and Differences.</title>
        <authorList>
            <person name="Dluhosova J."/>
            <person name="Istvanek J."/>
            <person name="Nedelnik J."/>
            <person name="Repkova J."/>
        </authorList>
    </citation>
    <scope>NUCLEOTIDE SEQUENCE [LARGE SCALE GENOMIC DNA]</scope>
    <source>
        <strain evidence="5">cv. 10/8</strain>
        <tissue evidence="4">Leaf</tissue>
    </source>
</reference>
<keyword evidence="2" id="KW-0539">Nucleus</keyword>
<comment type="caution">
    <text evidence="4">The sequence shown here is derived from an EMBL/GenBank/DDBJ whole genome shotgun (WGS) entry which is preliminary data.</text>
</comment>
<dbReference type="InterPro" id="IPR044964">
    <property type="entry name" value="RCD1/SRO1-5"/>
</dbReference>
<protein>
    <submittedName>
        <fullName evidence="4">Inactive poly (ADP-ribose) polymerase RCD1-like</fullName>
    </submittedName>
</protein>
<evidence type="ECO:0000259" key="3">
    <source>
        <dbReference type="PROSITE" id="PS51879"/>
    </source>
</evidence>
<evidence type="ECO:0000313" key="4">
    <source>
        <dbReference type="EMBL" id="MCI40370.1"/>
    </source>
</evidence>
<evidence type="ECO:0000256" key="1">
    <source>
        <dbReference type="ARBA" id="ARBA00004123"/>
    </source>
</evidence>
<comment type="subcellular location">
    <subcellularLocation>
        <location evidence="1">Nucleus</location>
    </subcellularLocation>
</comment>
<sequence length="58" mass="6670">MLFAAIRNRVPPNAMFLIRAHYAQLTSKKISRDDFVMKLRLIVGDNLLRSAITNLQVK</sequence>
<dbReference type="InterPro" id="IPR022003">
    <property type="entry name" value="RST"/>
</dbReference>
<name>A0A392RX58_9FABA</name>
<dbReference type="PROSITE" id="PS51879">
    <property type="entry name" value="RST"/>
    <property type="match status" value="1"/>
</dbReference>
<dbReference type="PANTHER" id="PTHR32263">
    <property type="entry name" value="INACTIVE POLY [ADP-RIBOSE] POLYMERASE SRO4-RELATED"/>
    <property type="match status" value="1"/>
</dbReference>
<evidence type="ECO:0000256" key="2">
    <source>
        <dbReference type="ARBA" id="ARBA00023242"/>
    </source>
</evidence>
<dbReference type="AlphaFoldDB" id="A0A392RX58"/>
<evidence type="ECO:0000313" key="5">
    <source>
        <dbReference type="Proteomes" id="UP000265520"/>
    </source>
</evidence>
<feature type="domain" description="RST" evidence="3">
    <location>
        <begin position="1"/>
        <end position="58"/>
    </location>
</feature>
<dbReference type="PANTHER" id="PTHR32263:SF5">
    <property type="entry name" value="INACTIVE POLY [ADP-RIBOSE] POLYMERASE SRO1-RELATED"/>
    <property type="match status" value="1"/>
</dbReference>
<dbReference type="GO" id="GO:0005634">
    <property type="term" value="C:nucleus"/>
    <property type="evidence" value="ECO:0007669"/>
    <property type="project" value="UniProtKB-SubCell"/>
</dbReference>